<feature type="chain" id="PRO_5031125493" evidence="2">
    <location>
        <begin position="24"/>
        <end position="286"/>
    </location>
</feature>
<sequence>MARAASCLLLLRLGLLGLGFAAAEAPAVDAGADLAAEVAHLRAALAACEAAREEEVVNVEAAIEKFGRMRVVIVWLRHVGLEATATLAALAQTAASSARSKVEEVDAGGRLASALQGFYDTKLRRYCDPVIAAVSAAADSFKEEVKPKIEGAAVFAWTNTKRMTLQGHAALVEILETNTNVPKALKDNSELSAAIVLAAVLGLLLRPVVRFLLGALFWPVWRVLRGRPKGRERRRSHSSSGGGRGVRFASDNGGDASGEMRRRRPKFVSRSPVPKQGVGPRRNKTI</sequence>
<proteinExistence type="predicted"/>
<feature type="region of interest" description="Disordered" evidence="1">
    <location>
        <begin position="228"/>
        <end position="286"/>
    </location>
</feature>
<feature type="compositionally biased region" description="Basic residues" evidence="1">
    <location>
        <begin position="228"/>
        <end position="237"/>
    </location>
</feature>
<feature type="signal peptide" evidence="2">
    <location>
        <begin position="1"/>
        <end position="23"/>
    </location>
</feature>
<accession>A0A7S1XM60</accession>
<organism evidence="3">
    <name type="scientific">Phaeomonas parva</name>
    <dbReference type="NCBI Taxonomy" id="124430"/>
    <lineage>
        <taxon>Eukaryota</taxon>
        <taxon>Sar</taxon>
        <taxon>Stramenopiles</taxon>
        <taxon>Ochrophyta</taxon>
        <taxon>Pinguiophyceae</taxon>
        <taxon>Pinguiochrysidales</taxon>
        <taxon>Pinguiochrysidaceae</taxon>
        <taxon>Phaeomonas</taxon>
    </lineage>
</organism>
<evidence type="ECO:0000256" key="2">
    <source>
        <dbReference type="SAM" id="SignalP"/>
    </source>
</evidence>
<dbReference type="EMBL" id="HBGJ01010454">
    <property type="protein sequence ID" value="CAD9248130.1"/>
    <property type="molecule type" value="Transcribed_RNA"/>
</dbReference>
<reference evidence="3" key="1">
    <citation type="submission" date="2021-01" db="EMBL/GenBank/DDBJ databases">
        <authorList>
            <person name="Corre E."/>
            <person name="Pelletier E."/>
            <person name="Niang G."/>
            <person name="Scheremetjew M."/>
            <person name="Finn R."/>
            <person name="Kale V."/>
            <person name="Holt S."/>
            <person name="Cochrane G."/>
            <person name="Meng A."/>
            <person name="Brown T."/>
            <person name="Cohen L."/>
        </authorList>
    </citation>
    <scope>NUCLEOTIDE SEQUENCE</scope>
    <source>
        <strain evidence="3">CCMP2877</strain>
    </source>
</reference>
<evidence type="ECO:0000313" key="3">
    <source>
        <dbReference type="EMBL" id="CAD9248130.1"/>
    </source>
</evidence>
<protein>
    <submittedName>
        <fullName evidence="3">Uncharacterized protein</fullName>
    </submittedName>
</protein>
<keyword evidence="2" id="KW-0732">Signal</keyword>
<dbReference type="AlphaFoldDB" id="A0A7S1XM60"/>
<evidence type="ECO:0000256" key="1">
    <source>
        <dbReference type="SAM" id="MobiDB-lite"/>
    </source>
</evidence>
<gene>
    <name evidence="3" type="ORF">PPAR1163_LOCUS6489</name>
</gene>
<name>A0A7S1XM60_9STRA</name>